<dbReference type="OrthoDB" id="9804758at2"/>
<dbReference type="GO" id="GO:0061599">
    <property type="term" value="F:molybdopterin molybdotransferase activity"/>
    <property type="evidence" value="ECO:0007669"/>
    <property type="project" value="UniProtKB-UniRule"/>
</dbReference>
<dbReference type="Proteomes" id="UP000002012">
    <property type="component" value="Chromosome"/>
</dbReference>
<dbReference type="Gene3D" id="3.90.105.10">
    <property type="entry name" value="Molybdopterin biosynthesis moea protein, domain 2"/>
    <property type="match status" value="1"/>
</dbReference>
<evidence type="ECO:0000256" key="5">
    <source>
        <dbReference type="ARBA" id="ARBA00047317"/>
    </source>
</evidence>
<evidence type="ECO:0000256" key="6">
    <source>
        <dbReference type="RuleBase" id="RU365090"/>
    </source>
</evidence>
<dbReference type="Pfam" id="PF03454">
    <property type="entry name" value="MoeA_C"/>
    <property type="match status" value="1"/>
</dbReference>
<dbReference type="eggNOG" id="COG0303">
    <property type="taxonomic scope" value="Bacteria"/>
</dbReference>
<dbReference type="Pfam" id="PF00994">
    <property type="entry name" value="MoCF_biosynth"/>
    <property type="match status" value="1"/>
</dbReference>
<evidence type="ECO:0000256" key="3">
    <source>
        <dbReference type="ARBA" id="ARBA00010763"/>
    </source>
</evidence>
<gene>
    <name evidence="8" type="ordered locus">Dacet_1845</name>
</gene>
<dbReference type="PANTHER" id="PTHR10192:SF30">
    <property type="entry name" value="MOLYBDOPTERIN ADENYLYLTRANSFERASE"/>
    <property type="match status" value="1"/>
</dbReference>
<dbReference type="KEGG" id="dap:Dacet_1845"/>
<comment type="cofactor">
    <cofactor evidence="6">
        <name>Mg(2+)</name>
        <dbReference type="ChEBI" id="CHEBI:18420"/>
    </cofactor>
</comment>
<dbReference type="InParanoid" id="D4H0U6"/>
<keyword evidence="4 6" id="KW-0501">Molybdenum cofactor biosynthesis</keyword>
<name>D4H0U6_DENA2</name>
<reference evidence="8 9" key="1">
    <citation type="journal article" date="2010" name="Stand. Genomic Sci.">
        <title>Complete genome sequence of Denitrovibrio acetiphilus type strain (N2460).</title>
        <authorList>
            <person name="Kiss H."/>
            <person name="Lang E."/>
            <person name="Lapidus A."/>
            <person name="Copeland A."/>
            <person name="Nolan M."/>
            <person name="Glavina Del Rio T."/>
            <person name="Chen F."/>
            <person name="Lucas S."/>
            <person name="Tice H."/>
            <person name="Cheng J.F."/>
            <person name="Han C."/>
            <person name="Goodwin L."/>
            <person name="Pitluck S."/>
            <person name="Liolios K."/>
            <person name="Pati A."/>
            <person name="Ivanova N."/>
            <person name="Mavromatis K."/>
            <person name="Chen A."/>
            <person name="Palaniappan K."/>
            <person name="Land M."/>
            <person name="Hauser L."/>
            <person name="Chang Y.J."/>
            <person name="Jeffries C.D."/>
            <person name="Detter J.C."/>
            <person name="Brettin T."/>
            <person name="Spring S."/>
            <person name="Rohde M."/>
            <person name="Goker M."/>
            <person name="Woyke T."/>
            <person name="Bristow J."/>
            <person name="Eisen J.A."/>
            <person name="Markowitz V."/>
            <person name="Hugenholtz P."/>
            <person name="Kyrpides N.C."/>
            <person name="Klenk H.P."/>
        </authorList>
    </citation>
    <scope>NUCLEOTIDE SEQUENCE [LARGE SCALE GENOMIC DNA]</scope>
    <source>
        <strain evidence="9">DSM 12809 / NBRC 114555 / N2460</strain>
    </source>
</reference>
<evidence type="ECO:0000313" key="8">
    <source>
        <dbReference type="EMBL" id="ADD68609.1"/>
    </source>
</evidence>
<dbReference type="SUPFAM" id="SSF63882">
    <property type="entry name" value="MoeA N-terminal region -like"/>
    <property type="match status" value="1"/>
</dbReference>
<dbReference type="CDD" id="cd00887">
    <property type="entry name" value="MoeA"/>
    <property type="match status" value="1"/>
</dbReference>
<dbReference type="EC" id="2.10.1.1" evidence="6"/>
<dbReference type="PANTHER" id="PTHR10192">
    <property type="entry name" value="MOLYBDOPTERIN BIOSYNTHESIS PROTEIN"/>
    <property type="match status" value="1"/>
</dbReference>
<keyword evidence="6" id="KW-0808">Transferase</keyword>
<proteinExistence type="inferred from homology"/>
<keyword evidence="6" id="KW-0479">Metal-binding</keyword>
<dbReference type="Pfam" id="PF03453">
    <property type="entry name" value="MoeA_N"/>
    <property type="match status" value="1"/>
</dbReference>
<comment type="similarity">
    <text evidence="3 6">Belongs to the MoeA family.</text>
</comment>
<evidence type="ECO:0000313" key="9">
    <source>
        <dbReference type="Proteomes" id="UP000002012"/>
    </source>
</evidence>
<keyword evidence="9" id="KW-1185">Reference proteome</keyword>
<dbReference type="InterPro" id="IPR036425">
    <property type="entry name" value="MoaB/Mog-like_dom_sf"/>
</dbReference>
<dbReference type="HOGENOM" id="CLU_010186_7_1_0"/>
<dbReference type="InterPro" id="IPR036135">
    <property type="entry name" value="MoeA_linker/N_sf"/>
</dbReference>
<dbReference type="FunCoup" id="D4H0U6">
    <property type="interactions" value="476"/>
</dbReference>
<dbReference type="UniPathway" id="UPA00344"/>
<dbReference type="NCBIfam" id="TIGR00177">
    <property type="entry name" value="molyb_syn"/>
    <property type="match status" value="1"/>
</dbReference>
<dbReference type="EMBL" id="CP001968">
    <property type="protein sequence ID" value="ADD68609.1"/>
    <property type="molecule type" value="Genomic_DNA"/>
</dbReference>
<dbReference type="STRING" id="522772.Dacet_1845"/>
<keyword evidence="6" id="KW-0500">Molybdenum</keyword>
<dbReference type="SMART" id="SM00852">
    <property type="entry name" value="MoCF_biosynth"/>
    <property type="match status" value="1"/>
</dbReference>
<dbReference type="Gene3D" id="2.170.190.11">
    <property type="entry name" value="Molybdopterin biosynthesis moea protein, domain 3"/>
    <property type="match status" value="1"/>
</dbReference>
<comment type="pathway">
    <text evidence="2 6">Cofactor biosynthesis; molybdopterin biosynthesis.</text>
</comment>
<dbReference type="InterPro" id="IPR038987">
    <property type="entry name" value="MoeA-like"/>
</dbReference>
<sequence length="394" mass="43883">MIADRHTAREMLYASLGKPETEKISVRESYGRVVAEELRTDRDYPDTRKSAVDGYAHIPGHDSYVLKGLTGAGRKGPESIDGKETVFVMTGATVPDGALCVARVEDCVGRDGVITIPDMSAGENINKVGEECYKGTVVATAGSVIHDGLFPVLFYLGKREIEVFRKPKIGIFVTGDEILEIEDDFKRGMVFNTNKYILESFFNRFGFDYEYYGHVKDNRDDVVRAFDEMSSKYDIIISSGGISMGKYDFVKDVFKTCDYEILFERTRIKPGSPLMLAKKSGCTFIGMPGYPAALTTNLLFYVLPALRKAYGEEDNEFKIVDVVMRTETRAKEGRFELNRAILDVEDGRFYASDAGTQKTSHYNSFASVNGLLLLDEKTGSLVKGDMAKALLVRV</sequence>
<keyword evidence="6" id="KW-0460">Magnesium</keyword>
<dbReference type="AlphaFoldDB" id="D4H0U6"/>
<organism evidence="8 9">
    <name type="scientific">Denitrovibrio acetiphilus (strain DSM 12809 / NBRC 114555 / N2460)</name>
    <dbReference type="NCBI Taxonomy" id="522772"/>
    <lineage>
        <taxon>Bacteria</taxon>
        <taxon>Pseudomonadati</taxon>
        <taxon>Deferribacterota</taxon>
        <taxon>Deferribacteres</taxon>
        <taxon>Deferribacterales</taxon>
        <taxon>Geovibrionaceae</taxon>
        <taxon>Denitrovibrio</taxon>
    </lineage>
</organism>
<dbReference type="InterPro" id="IPR036688">
    <property type="entry name" value="MoeA_C_domain_IV_sf"/>
</dbReference>
<dbReference type="InterPro" id="IPR005110">
    <property type="entry name" value="MoeA_linker/N"/>
</dbReference>
<evidence type="ECO:0000256" key="4">
    <source>
        <dbReference type="ARBA" id="ARBA00023150"/>
    </source>
</evidence>
<dbReference type="SUPFAM" id="SSF53218">
    <property type="entry name" value="Molybdenum cofactor biosynthesis proteins"/>
    <property type="match status" value="1"/>
</dbReference>
<dbReference type="Gene3D" id="2.40.340.10">
    <property type="entry name" value="MoeA, C-terminal, domain IV"/>
    <property type="match status" value="1"/>
</dbReference>
<dbReference type="InterPro" id="IPR005111">
    <property type="entry name" value="MoeA_C_domain_IV"/>
</dbReference>
<comment type="function">
    <text evidence="1 6">Catalyzes the insertion of molybdate into adenylated molybdopterin with the concomitant release of AMP.</text>
</comment>
<evidence type="ECO:0000256" key="2">
    <source>
        <dbReference type="ARBA" id="ARBA00005046"/>
    </source>
</evidence>
<accession>D4H0U6</accession>
<dbReference type="GO" id="GO:0046872">
    <property type="term" value="F:metal ion binding"/>
    <property type="evidence" value="ECO:0007669"/>
    <property type="project" value="UniProtKB-UniRule"/>
</dbReference>
<evidence type="ECO:0000259" key="7">
    <source>
        <dbReference type="SMART" id="SM00852"/>
    </source>
</evidence>
<dbReference type="RefSeq" id="WP_013011119.1">
    <property type="nucleotide sequence ID" value="NC_013943.1"/>
</dbReference>
<dbReference type="GO" id="GO:0005829">
    <property type="term" value="C:cytosol"/>
    <property type="evidence" value="ECO:0007669"/>
    <property type="project" value="TreeGrafter"/>
</dbReference>
<feature type="domain" description="MoaB/Mog" evidence="7">
    <location>
        <begin position="170"/>
        <end position="308"/>
    </location>
</feature>
<dbReference type="GO" id="GO:0006777">
    <property type="term" value="P:Mo-molybdopterin cofactor biosynthetic process"/>
    <property type="evidence" value="ECO:0007669"/>
    <property type="project" value="UniProtKB-UniRule"/>
</dbReference>
<dbReference type="SUPFAM" id="SSF63867">
    <property type="entry name" value="MoeA C-terminal domain-like"/>
    <property type="match status" value="1"/>
</dbReference>
<comment type="catalytic activity">
    <reaction evidence="5">
        <text>adenylyl-molybdopterin + molybdate = Mo-molybdopterin + AMP + H(+)</text>
        <dbReference type="Rhea" id="RHEA:35047"/>
        <dbReference type="ChEBI" id="CHEBI:15378"/>
        <dbReference type="ChEBI" id="CHEBI:36264"/>
        <dbReference type="ChEBI" id="CHEBI:62727"/>
        <dbReference type="ChEBI" id="CHEBI:71302"/>
        <dbReference type="ChEBI" id="CHEBI:456215"/>
        <dbReference type="EC" id="2.10.1.1"/>
    </reaction>
</comment>
<dbReference type="Gene3D" id="3.40.980.10">
    <property type="entry name" value="MoaB/Mog-like domain"/>
    <property type="match status" value="1"/>
</dbReference>
<dbReference type="PaxDb" id="522772-Dacet_1845"/>
<dbReference type="InterPro" id="IPR001453">
    <property type="entry name" value="MoaB/Mog_dom"/>
</dbReference>
<evidence type="ECO:0000256" key="1">
    <source>
        <dbReference type="ARBA" id="ARBA00002901"/>
    </source>
</evidence>
<protein>
    <recommendedName>
        <fullName evidence="6">Molybdopterin molybdenumtransferase</fullName>
        <ecNumber evidence="6">2.10.1.1</ecNumber>
    </recommendedName>
</protein>